<dbReference type="Pfam" id="PF06148">
    <property type="entry name" value="COG2_N"/>
    <property type="match status" value="1"/>
</dbReference>
<feature type="domain" description="Conserved oligomeric Golgi complex subunit 2 N-terminal" evidence="10">
    <location>
        <begin position="17"/>
        <end position="88"/>
    </location>
</feature>
<comment type="subcellular location">
    <subcellularLocation>
        <location evidence="1">Golgi apparatus membrane</location>
        <topology evidence="1">Peripheral membrane protein</topology>
    </subcellularLocation>
</comment>
<dbReference type="GO" id="GO:0006891">
    <property type="term" value="P:intra-Golgi vesicle-mediated transport"/>
    <property type="evidence" value="ECO:0007669"/>
    <property type="project" value="TreeGrafter"/>
</dbReference>
<keyword evidence="5" id="KW-0653">Protein transport</keyword>
<dbReference type="InterPro" id="IPR009316">
    <property type="entry name" value="COG2"/>
</dbReference>
<keyword evidence="6" id="KW-0333">Golgi apparatus</keyword>
<reference evidence="12" key="1">
    <citation type="submission" date="2020-10" db="EMBL/GenBank/DDBJ databases">
        <title>Unveiling of a novel bifunctional photoreceptor, Dualchrome1, isolated from a cosmopolitan green alga.</title>
        <authorList>
            <person name="Suzuki S."/>
            <person name="Kawachi M."/>
        </authorList>
    </citation>
    <scope>NUCLEOTIDE SEQUENCE</scope>
    <source>
        <strain evidence="12">NIES 2893</strain>
    </source>
</reference>
<dbReference type="EMBL" id="BNJQ01000005">
    <property type="protein sequence ID" value="GHP03388.1"/>
    <property type="molecule type" value="Genomic_DNA"/>
</dbReference>
<evidence type="ECO:0000256" key="9">
    <source>
        <dbReference type="SAM" id="MobiDB-lite"/>
    </source>
</evidence>
<sequence length="733" mass="78395">MEASAMASTPGAPSWTLNPSEFNLESFDADEYVSRTKVAVPLDVLKGSLDTYLADIRTQLVELINEDYPDLVSLTSKLSDLDATVLRIRSPLVDMRNKVTAARASIASNLTALNAGLQARSTVALQKAKLGLLQDTAHALSKVDKLTAQLEEGSFEGEDDDAKASSELELRSRLLERIAGEVSRLKLYVSRANNHPFIVAQQSRITKAEARLGGALGGAMRSALAQGSTAAEFHLLHAYAASGDPSGAERIIREVVLAPIVSDVLDATDKNRQDLKPVFDGVLAKLSESSKSSAIARLLETVQADKSGLEALDLVSRAVLPEVDDSIARSRPGALSPGAPAAFLRNYKAARAFLEALASMQRKHSPEAEAALRSSPAWRSFVGRWSLTVYFTMRQQEIVESFEEMLSPSSKAAAEAMSSKPTPPYLLAQTSKVAELLKRCWEDEVFVDTLADRFARLAMQLLSRYATWVTDSLRDRSTSPSSSSTPSDTSTSSAAANALWTTPDGLVKVLADVERMRSSAKDESAAGILGEAVRAMAPLGDAAAVAIRSALHDIADDRMEKIAVRIRELLVTPLATKCCGMLKQLRGITATYRMTNKPAPERASHYVPSVLAPLRTFVTETAIPAKLTEAAKATLVAEVAGQVTDSFTDTASELLSHVKKTESSLQLLKSRKDSKSGGGAGGGGAGGGGVTDTEKICQQLVLDATEFGRQLSSLGISLDSFPAYARLLEVVKM</sequence>
<evidence type="ECO:0000256" key="8">
    <source>
        <dbReference type="ARBA" id="ARBA00031344"/>
    </source>
</evidence>
<evidence type="ECO:0000313" key="13">
    <source>
        <dbReference type="Proteomes" id="UP000660262"/>
    </source>
</evidence>
<feature type="compositionally biased region" description="Gly residues" evidence="9">
    <location>
        <begin position="676"/>
        <end position="690"/>
    </location>
</feature>
<dbReference type="GO" id="GO:0015031">
    <property type="term" value="P:protein transport"/>
    <property type="evidence" value="ECO:0007669"/>
    <property type="project" value="UniProtKB-KW"/>
</dbReference>
<evidence type="ECO:0000256" key="6">
    <source>
        <dbReference type="ARBA" id="ARBA00023034"/>
    </source>
</evidence>
<dbReference type="InterPro" id="IPR024602">
    <property type="entry name" value="COG_su2_N"/>
</dbReference>
<keyword evidence="7" id="KW-0472">Membrane</keyword>
<name>A0A830H9K7_9CHLO</name>
<comment type="similarity">
    <text evidence="2">Belongs to the COG2 family.</text>
</comment>
<dbReference type="Proteomes" id="UP000660262">
    <property type="component" value="Unassembled WGS sequence"/>
</dbReference>
<proteinExistence type="inferred from homology"/>
<protein>
    <recommendedName>
        <fullName evidence="3">Conserved oligomeric Golgi complex subunit 2</fullName>
    </recommendedName>
    <alternativeName>
        <fullName evidence="8">Component of oligomeric Golgi complex 2</fullName>
    </alternativeName>
</protein>
<keyword evidence="13" id="KW-1185">Reference proteome</keyword>
<dbReference type="InterPro" id="IPR024603">
    <property type="entry name" value="COG_complex_COG2_C"/>
</dbReference>
<evidence type="ECO:0000259" key="10">
    <source>
        <dbReference type="Pfam" id="PF06148"/>
    </source>
</evidence>
<evidence type="ECO:0000256" key="7">
    <source>
        <dbReference type="ARBA" id="ARBA00023136"/>
    </source>
</evidence>
<dbReference type="GO" id="GO:0000139">
    <property type="term" value="C:Golgi membrane"/>
    <property type="evidence" value="ECO:0007669"/>
    <property type="project" value="UniProtKB-SubCell"/>
</dbReference>
<organism evidence="12 13">
    <name type="scientific">Pycnococcus provasolii</name>
    <dbReference type="NCBI Taxonomy" id="41880"/>
    <lineage>
        <taxon>Eukaryota</taxon>
        <taxon>Viridiplantae</taxon>
        <taxon>Chlorophyta</taxon>
        <taxon>Pseudoscourfieldiophyceae</taxon>
        <taxon>Pseudoscourfieldiales</taxon>
        <taxon>Pycnococcaceae</taxon>
        <taxon>Pycnococcus</taxon>
    </lineage>
</organism>
<feature type="domain" description="COG complex component COG2 C-terminal" evidence="11">
    <location>
        <begin position="384"/>
        <end position="704"/>
    </location>
</feature>
<dbReference type="OrthoDB" id="332281at2759"/>
<dbReference type="GO" id="GO:0017119">
    <property type="term" value="C:Golgi transport complex"/>
    <property type="evidence" value="ECO:0007669"/>
    <property type="project" value="TreeGrafter"/>
</dbReference>
<evidence type="ECO:0000256" key="4">
    <source>
        <dbReference type="ARBA" id="ARBA00022448"/>
    </source>
</evidence>
<evidence type="ECO:0000256" key="5">
    <source>
        <dbReference type="ARBA" id="ARBA00022927"/>
    </source>
</evidence>
<accession>A0A830H9K7</accession>
<dbReference type="PANTHER" id="PTHR12961">
    <property type="entry name" value="CONSERVED OLIGOMERIC GOLGI COMPLEX COMPONENT 2"/>
    <property type="match status" value="1"/>
</dbReference>
<evidence type="ECO:0000256" key="3">
    <source>
        <dbReference type="ARBA" id="ARBA00020977"/>
    </source>
</evidence>
<dbReference type="GO" id="GO:0007030">
    <property type="term" value="P:Golgi organization"/>
    <property type="evidence" value="ECO:0007669"/>
    <property type="project" value="InterPro"/>
</dbReference>
<keyword evidence="4" id="KW-0813">Transport</keyword>
<gene>
    <name evidence="12" type="ORF">PPROV_000214300</name>
</gene>
<comment type="caution">
    <text evidence="12">The sequence shown here is derived from an EMBL/GenBank/DDBJ whole genome shotgun (WGS) entry which is preliminary data.</text>
</comment>
<feature type="compositionally biased region" description="Low complexity" evidence="9">
    <location>
        <begin position="478"/>
        <end position="493"/>
    </location>
</feature>
<feature type="region of interest" description="Disordered" evidence="9">
    <location>
        <begin position="474"/>
        <end position="495"/>
    </location>
</feature>
<evidence type="ECO:0000259" key="11">
    <source>
        <dbReference type="Pfam" id="PF12022"/>
    </source>
</evidence>
<dbReference type="Pfam" id="PF12022">
    <property type="entry name" value="COG2_C"/>
    <property type="match status" value="1"/>
</dbReference>
<dbReference type="PANTHER" id="PTHR12961:SF0">
    <property type="entry name" value="CONSERVED OLIGOMERIC GOLGI COMPLEX SUBUNIT 2"/>
    <property type="match status" value="1"/>
</dbReference>
<dbReference type="AlphaFoldDB" id="A0A830H9K7"/>
<feature type="region of interest" description="Disordered" evidence="9">
    <location>
        <begin position="668"/>
        <end position="690"/>
    </location>
</feature>
<evidence type="ECO:0000256" key="1">
    <source>
        <dbReference type="ARBA" id="ARBA00004395"/>
    </source>
</evidence>
<evidence type="ECO:0000256" key="2">
    <source>
        <dbReference type="ARBA" id="ARBA00007603"/>
    </source>
</evidence>
<evidence type="ECO:0000313" key="12">
    <source>
        <dbReference type="EMBL" id="GHP03388.1"/>
    </source>
</evidence>